<dbReference type="Gene3D" id="3.40.190.10">
    <property type="entry name" value="Periplasmic binding protein-like II"/>
    <property type="match status" value="2"/>
</dbReference>
<dbReference type="Proteomes" id="UP000655589">
    <property type="component" value="Unassembled WGS sequence"/>
</dbReference>
<evidence type="ECO:0000259" key="5">
    <source>
        <dbReference type="PROSITE" id="PS50931"/>
    </source>
</evidence>
<keyword evidence="2" id="KW-0805">Transcription regulation</keyword>
<dbReference type="SUPFAM" id="SSF53850">
    <property type="entry name" value="Periplasmic binding protein-like II"/>
    <property type="match status" value="1"/>
</dbReference>
<dbReference type="InterPro" id="IPR000847">
    <property type="entry name" value="LysR_HTH_N"/>
</dbReference>
<sequence length="303" mass="31948">MLDVHRLRVFRSVVASGSIGAAAANLGYTPSAVSQHVSALQRETGLKLLARHGRGIRPTAAGHALAAQADGVLERLGEAESMIADLRAGRTGSLSLAYFASVGSAWLPGVVRVLTTRFPGVRLDLELAEHIPDKTEDRADVQVAVAQAGFDPGTGFTAHHLLDDPYVVVLPDGHRFAGRDEVELAELAEESWVDNDFARGWCRRNLLEACTAAGFSPTFHVEAHDYPTAMAFVEAGIGMTVLPELGAAHLPSGTVAVPVVRPTPVRSIYAVVQDAVAHTPPVVAALEALREVAVASRAVLSPA</sequence>
<keyword evidence="7" id="KW-1185">Reference proteome</keyword>
<gene>
    <name evidence="6" type="ORF">GCM10010102_28560</name>
</gene>
<evidence type="ECO:0000313" key="7">
    <source>
        <dbReference type="Proteomes" id="UP000655589"/>
    </source>
</evidence>
<dbReference type="SUPFAM" id="SSF46785">
    <property type="entry name" value="Winged helix' DNA-binding domain"/>
    <property type="match status" value="1"/>
</dbReference>
<organism evidence="6 7">
    <name type="scientific">Promicromonospora citrea</name>
    <dbReference type="NCBI Taxonomy" id="43677"/>
    <lineage>
        <taxon>Bacteria</taxon>
        <taxon>Bacillati</taxon>
        <taxon>Actinomycetota</taxon>
        <taxon>Actinomycetes</taxon>
        <taxon>Micrococcales</taxon>
        <taxon>Promicromonosporaceae</taxon>
        <taxon>Promicromonospora</taxon>
    </lineage>
</organism>
<protein>
    <submittedName>
        <fullName evidence="6">LysR family transcriptional regulator</fullName>
    </submittedName>
</protein>
<dbReference type="PROSITE" id="PS50931">
    <property type="entry name" value="HTH_LYSR"/>
    <property type="match status" value="1"/>
</dbReference>
<dbReference type="InterPro" id="IPR036388">
    <property type="entry name" value="WH-like_DNA-bd_sf"/>
</dbReference>
<dbReference type="Pfam" id="PF03466">
    <property type="entry name" value="LysR_substrate"/>
    <property type="match status" value="1"/>
</dbReference>
<comment type="similarity">
    <text evidence="1">Belongs to the LysR transcriptional regulatory family.</text>
</comment>
<dbReference type="PANTHER" id="PTHR30346:SF29">
    <property type="entry name" value="LYSR SUBSTRATE-BINDING"/>
    <property type="match status" value="1"/>
</dbReference>
<keyword evidence="4" id="KW-0804">Transcription</keyword>
<proteinExistence type="inferred from homology"/>
<dbReference type="Pfam" id="PF00126">
    <property type="entry name" value="HTH_1"/>
    <property type="match status" value="1"/>
</dbReference>
<dbReference type="InterPro" id="IPR005119">
    <property type="entry name" value="LysR_subst-bd"/>
</dbReference>
<dbReference type="GO" id="GO:0032993">
    <property type="term" value="C:protein-DNA complex"/>
    <property type="evidence" value="ECO:0007669"/>
    <property type="project" value="TreeGrafter"/>
</dbReference>
<evidence type="ECO:0000313" key="6">
    <source>
        <dbReference type="EMBL" id="GGM31490.1"/>
    </source>
</evidence>
<reference evidence="6" key="2">
    <citation type="submission" date="2020-09" db="EMBL/GenBank/DDBJ databases">
        <authorList>
            <person name="Sun Q."/>
            <person name="Ohkuma M."/>
        </authorList>
    </citation>
    <scope>NUCLEOTIDE SEQUENCE</scope>
    <source>
        <strain evidence="6">JCM 3051</strain>
    </source>
</reference>
<evidence type="ECO:0000256" key="4">
    <source>
        <dbReference type="ARBA" id="ARBA00023163"/>
    </source>
</evidence>
<evidence type="ECO:0000256" key="3">
    <source>
        <dbReference type="ARBA" id="ARBA00023125"/>
    </source>
</evidence>
<name>A0A8H9GIQ8_9MICO</name>
<dbReference type="EMBL" id="BMPT01000011">
    <property type="protein sequence ID" value="GGM31490.1"/>
    <property type="molecule type" value="Genomic_DNA"/>
</dbReference>
<evidence type="ECO:0000256" key="2">
    <source>
        <dbReference type="ARBA" id="ARBA00023015"/>
    </source>
</evidence>
<dbReference type="InterPro" id="IPR036390">
    <property type="entry name" value="WH_DNA-bd_sf"/>
</dbReference>
<dbReference type="PANTHER" id="PTHR30346">
    <property type="entry name" value="TRANSCRIPTIONAL DUAL REGULATOR HCAR-RELATED"/>
    <property type="match status" value="1"/>
</dbReference>
<dbReference type="RefSeq" id="WP_171104147.1">
    <property type="nucleotide sequence ID" value="NZ_BMPT01000011.1"/>
</dbReference>
<dbReference type="AlphaFoldDB" id="A0A8H9GIQ8"/>
<dbReference type="GO" id="GO:0003677">
    <property type="term" value="F:DNA binding"/>
    <property type="evidence" value="ECO:0007669"/>
    <property type="project" value="UniProtKB-KW"/>
</dbReference>
<dbReference type="GO" id="GO:0003700">
    <property type="term" value="F:DNA-binding transcription factor activity"/>
    <property type="evidence" value="ECO:0007669"/>
    <property type="project" value="InterPro"/>
</dbReference>
<feature type="domain" description="HTH lysR-type" evidence="5">
    <location>
        <begin position="2"/>
        <end position="59"/>
    </location>
</feature>
<accession>A0A8H9GIQ8</accession>
<evidence type="ECO:0000256" key="1">
    <source>
        <dbReference type="ARBA" id="ARBA00009437"/>
    </source>
</evidence>
<dbReference type="Gene3D" id="1.10.10.10">
    <property type="entry name" value="Winged helix-like DNA-binding domain superfamily/Winged helix DNA-binding domain"/>
    <property type="match status" value="1"/>
</dbReference>
<keyword evidence="3" id="KW-0238">DNA-binding</keyword>
<reference evidence="6" key="1">
    <citation type="journal article" date="2014" name="Int. J. Syst. Evol. Microbiol.">
        <title>Complete genome sequence of Corynebacterium casei LMG S-19264T (=DSM 44701T), isolated from a smear-ripened cheese.</title>
        <authorList>
            <consortium name="US DOE Joint Genome Institute (JGI-PGF)"/>
            <person name="Walter F."/>
            <person name="Albersmeier A."/>
            <person name="Kalinowski J."/>
            <person name="Ruckert C."/>
        </authorList>
    </citation>
    <scope>NUCLEOTIDE SEQUENCE</scope>
    <source>
        <strain evidence="6">JCM 3051</strain>
    </source>
</reference>
<comment type="caution">
    <text evidence="6">The sequence shown here is derived from an EMBL/GenBank/DDBJ whole genome shotgun (WGS) entry which is preliminary data.</text>
</comment>